<dbReference type="Proteomes" id="UP000078124">
    <property type="component" value="Unassembled WGS sequence"/>
</dbReference>
<dbReference type="AlphaFoldDB" id="A0A263W6H4"/>
<keyword evidence="9" id="KW-1185">Reference proteome</keyword>
<proteinExistence type="predicted"/>
<reference evidence="5 8" key="2">
    <citation type="submission" date="2019-03" db="EMBL/GenBank/DDBJ databases">
        <authorList>
            <consortium name="Pathogen Informatics"/>
        </authorList>
    </citation>
    <scope>NUCLEOTIDE SEQUENCE [LARGE SCALE GENOMIC DNA]</scope>
    <source>
        <strain evidence="4 6">2880STDY5682802</strain>
        <strain evidence="5 8">NCTC12998</strain>
    </source>
</reference>
<feature type="signal peptide" evidence="1">
    <location>
        <begin position="1"/>
        <end position="19"/>
    </location>
</feature>
<keyword evidence="1" id="KW-0732">Signal</keyword>
<evidence type="ECO:0000313" key="2">
    <source>
        <dbReference type="EMBL" id="MDZ7465257.1"/>
    </source>
</evidence>
<dbReference type="EMBL" id="JAXUDK010000003">
    <property type="protein sequence ID" value="MDZ7465257.1"/>
    <property type="molecule type" value="Genomic_DNA"/>
</dbReference>
<sequence length="264" mass="30024">MKKVLISGWLALFALPVFAQQYFATPEKAATALAEAISTQNEPALNDLLGEDWRQYLPQREADPQAVARFLRDWKVGHKIVEQGDMAHLNVGREEWQLPLPMLKSAEGWHFDMAQAADEIQTREIGRNELSAIQAMHAYVDAQNEYYQHFQRYAKKLFSSTGKKDGLYWPTQPGEEPSPLGPAFSPVEPGEGYHGYRFRIIHDGDKQTVALLAWPVAWGETGVMSFMIDQNDRVYQANLGKDTETLVQAITRFTPDEKWQAIEQ</sequence>
<dbReference type="InterPro" id="IPR021556">
    <property type="entry name" value="DUF2950"/>
</dbReference>
<dbReference type="EMBL" id="CAADJE010000023">
    <property type="protein sequence ID" value="VFS66853.1"/>
    <property type="molecule type" value="Genomic_DNA"/>
</dbReference>
<reference evidence="3 7" key="1">
    <citation type="submission" date="2018-06" db="EMBL/GenBank/DDBJ databases">
        <title>Carbapenemase-producing Enterobacteriaceae present in wastewater treatment plant effluent and nearby surface waters in the US.</title>
        <authorList>
            <person name="Mathys D.A."/>
            <person name="Mollenkopf D.F."/>
            <person name="Feicht S.M."/>
            <person name="Adams R.J."/>
            <person name="Albers A.L."/>
            <person name="Stuever D.M."/>
            <person name="Daniels J.B."/>
            <person name="Wittum T.E."/>
        </authorList>
    </citation>
    <scope>NUCLEOTIDE SEQUENCE [LARGE SCALE GENOMIC DNA]</scope>
    <source>
        <strain evidence="3 7">GEO_47_Down_B</strain>
    </source>
</reference>
<evidence type="ECO:0000313" key="7">
    <source>
        <dbReference type="Proteomes" id="UP000288843"/>
    </source>
</evidence>
<evidence type="ECO:0000313" key="4">
    <source>
        <dbReference type="EMBL" id="SBM06627.1"/>
    </source>
</evidence>
<gene>
    <name evidence="3" type="ORF">DN603_01255</name>
    <name evidence="5" type="ORF">NCTC12998_03157</name>
    <name evidence="4" type="ORF">SAMEA2273876_02436</name>
    <name evidence="2" type="ORF">U5E74_06185</name>
</gene>
<organism evidence="3 7">
    <name type="scientific">Raoultella planticola</name>
    <name type="common">Klebsiella planticola</name>
    <dbReference type="NCBI Taxonomy" id="575"/>
    <lineage>
        <taxon>Bacteria</taxon>
        <taxon>Pseudomonadati</taxon>
        <taxon>Pseudomonadota</taxon>
        <taxon>Gammaproteobacteria</taxon>
        <taxon>Enterobacterales</taxon>
        <taxon>Enterobacteriaceae</taxon>
        <taxon>Klebsiella/Raoultella group</taxon>
        <taxon>Raoultella</taxon>
    </lineage>
</organism>
<evidence type="ECO:0000256" key="1">
    <source>
        <dbReference type="SAM" id="SignalP"/>
    </source>
</evidence>
<dbReference type="EMBL" id="FLAC01000008">
    <property type="protein sequence ID" value="SBM06627.1"/>
    <property type="molecule type" value="Genomic_DNA"/>
</dbReference>
<evidence type="ECO:0000313" key="6">
    <source>
        <dbReference type="Proteomes" id="UP000078124"/>
    </source>
</evidence>
<accession>A0A263W6H4</accession>
<dbReference type="EMBL" id="QKOX01000001">
    <property type="protein sequence ID" value="RWT26212.1"/>
    <property type="molecule type" value="Genomic_DNA"/>
</dbReference>
<dbReference type="Proteomes" id="UP000288843">
    <property type="component" value="Unassembled WGS sequence"/>
</dbReference>
<evidence type="ECO:0000313" key="3">
    <source>
        <dbReference type="EMBL" id="RWT26212.1"/>
    </source>
</evidence>
<protein>
    <submittedName>
        <fullName evidence="3">DUF2950 family protein</fullName>
    </submittedName>
    <submittedName>
        <fullName evidence="5">Protein of uncharacterized function (DUF2950)</fullName>
    </submittedName>
    <submittedName>
        <fullName evidence="4">Putative secreted protein</fullName>
    </submittedName>
</protein>
<evidence type="ECO:0000313" key="8">
    <source>
        <dbReference type="Proteomes" id="UP000345637"/>
    </source>
</evidence>
<name>A0A263W6H4_RAOPL</name>
<dbReference type="Pfam" id="PF11453">
    <property type="entry name" value="DUF2950"/>
    <property type="match status" value="1"/>
</dbReference>
<reference evidence="2 9" key="3">
    <citation type="submission" date="2023-12" db="EMBL/GenBank/DDBJ databases">
        <title>N/s.</title>
        <authorList>
            <person name="Dale J."/>
        </authorList>
    </citation>
    <scope>NUCLEOTIDE SEQUENCE [LARGE SCALE GENOMIC DNA]</scope>
    <source>
        <strain evidence="2 9">2023EL-01226</strain>
    </source>
</reference>
<feature type="chain" id="PRO_5014553309" evidence="1">
    <location>
        <begin position="20"/>
        <end position="264"/>
    </location>
</feature>
<dbReference type="GeneID" id="57428843"/>
<evidence type="ECO:0000313" key="9">
    <source>
        <dbReference type="Proteomes" id="UP001293169"/>
    </source>
</evidence>
<dbReference type="Proteomes" id="UP001293169">
    <property type="component" value="Unassembled WGS sequence"/>
</dbReference>
<evidence type="ECO:0000313" key="5">
    <source>
        <dbReference type="EMBL" id="VFS66853.1"/>
    </source>
</evidence>
<dbReference type="RefSeq" id="WP_032697266.1">
    <property type="nucleotide sequence ID" value="NZ_BIIS01000003.1"/>
</dbReference>
<dbReference type="Proteomes" id="UP000345637">
    <property type="component" value="Unassembled WGS sequence"/>
</dbReference>